<evidence type="ECO:0000313" key="6">
    <source>
        <dbReference type="EMBL" id="CAE8608197.1"/>
    </source>
</evidence>
<evidence type="ECO:0000256" key="1">
    <source>
        <dbReference type="ARBA" id="ARBA00022679"/>
    </source>
</evidence>
<dbReference type="InterPro" id="IPR013087">
    <property type="entry name" value="Znf_C2H2_type"/>
</dbReference>
<sequence length="919" mass="100196">MGAGTSWPCLSRSARAEAPNFVIIVPFRNIGDSSWSARLERLTAHFEVALPPGGRLLVVEQSCDGQPFNRGQLLNAGFLACFEQAWMRPDVVVLHDLSMLPDQATLNLYAYQGETRVRAFAAAHGKYKTDGCFCGVLALCPAAFEAANGFPNNLPGCGCENSALQTRLKKAEMSWTHSFGEFESNLQRFDSQRDPMVAVGDLPKGQMTSKEKRQHLTTDKRRWREDGLSTVQYSAVTSRSMERNGSVWCVHLVVELDSNGVRCGRCQKWQPVSFYSNRQANQRGPANKTVCKSCLSDEYSVVETRVKQNADEARRSCEECGKVFSTRSQLFNHLPKCGQETDESPPLVACRPCKLADKSGLSPQGWIKAFAAKIIRAASSLSTGDACSVAEGSETLLRRLLAAQKVSCQSRHTHIAQMQSLLARVTDLVGAADGDETSVLDLGAGKALFTRALYESFGRRVPVIALDVLDLRDSRKDSFFDPAEVRLGEAPYTRIVTDLRTPQWVEGPELKGPIVAVTKHLCGGATDAALVQVCQLQLKGLCMAPCCHQKLNLTEYCNKAYLEEIGFATARDFRWLLKLLQISCHKTLKEFEYRNQAILQALPFEAVKQLGRCARRVVEEGRARYLRDRGFDVTVMFALSALRGAGVDTTLVEEVTDGSGLPSSLVVLSQDTGSRTIISSRRGLREMDPDHFGVALEQAQLEVPTKGELCWCHLECRQMPGVQRMAEILRPAGLSSPGLPVLSVEVEKPSLEPAQLVALLRICDVALFSSAFIEARAAELSEPKDEQEAGEQQPMPSSSDNGSWKGHIALQSLRGYSSKVGCRRALWVCPWGALGAFALDTATGEAFFEPARAAGEVVDTLGAGDTFNAACLHALALGATAQEALRSACTVAGKKVSQHGIASLGSSVPSDMPWLQQAP</sequence>
<dbReference type="SUPFAM" id="SSF53613">
    <property type="entry name" value="Ribokinase-like"/>
    <property type="match status" value="1"/>
</dbReference>
<dbReference type="InterPro" id="IPR003859">
    <property type="entry name" value="Galactosyl_T"/>
</dbReference>
<reference evidence="6" key="1">
    <citation type="submission" date="2021-02" db="EMBL/GenBank/DDBJ databases">
        <authorList>
            <person name="Dougan E. K."/>
            <person name="Rhodes N."/>
            <person name="Thang M."/>
            <person name="Chan C."/>
        </authorList>
    </citation>
    <scope>NUCLEOTIDE SEQUENCE</scope>
</reference>
<evidence type="ECO:0000256" key="4">
    <source>
        <dbReference type="SAM" id="MobiDB-lite"/>
    </source>
</evidence>
<dbReference type="InterPro" id="IPR007871">
    <property type="entry name" value="Methyltransferase_TRM13"/>
</dbReference>
<comment type="catalytic activity">
    <reaction evidence="3">
        <text>cytidine(4) in tRNA(Pro) + S-adenosyl-L-methionine = 2'-O-methylcytidine(4) in tRNA(Pro) + S-adenosyl-L-homocysteine + H(+)</text>
        <dbReference type="Rhea" id="RHEA:32767"/>
        <dbReference type="Rhea" id="RHEA-COMP:10397"/>
        <dbReference type="Rhea" id="RHEA-COMP:10398"/>
        <dbReference type="ChEBI" id="CHEBI:15378"/>
        <dbReference type="ChEBI" id="CHEBI:57856"/>
        <dbReference type="ChEBI" id="CHEBI:59789"/>
        <dbReference type="ChEBI" id="CHEBI:74495"/>
        <dbReference type="ChEBI" id="CHEBI:82748"/>
        <dbReference type="EC" id="2.1.1.225"/>
    </reaction>
</comment>
<dbReference type="SUPFAM" id="SSF53448">
    <property type="entry name" value="Nucleotide-diphospho-sugar transferases"/>
    <property type="match status" value="1"/>
</dbReference>
<comment type="catalytic activity">
    <reaction evidence="3">
        <text>cytidine(4) in tRNA(Gly)(GCC) + S-adenosyl-L-methionine = 2'-O-methylcytidine(4) in tRNA(Gly)(GCC) + S-adenosyl-L-homocysteine + H(+)</text>
        <dbReference type="Rhea" id="RHEA:43192"/>
        <dbReference type="Rhea" id="RHEA-COMP:10399"/>
        <dbReference type="Rhea" id="RHEA-COMP:10400"/>
        <dbReference type="ChEBI" id="CHEBI:15378"/>
        <dbReference type="ChEBI" id="CHEBI:57856"/>
        <dbReference type="ChEBI" id="CHEBI:59789"/>
        <dbReference type="ChEBI" id="CHEBI:74495"/>
        <dbReference type="ChEBI" id="CHEBI:82748"/>
        <dbReference type="EC" id="2.1.1.225"/>
    </reaction>
</comment>
<dbReference type="Pfam" id="PF05206">
    <property type="entry name" value="TRM13"/>
    <property type="match status" value="1"/>
</dbReference>
<keyword evidence="3" id="KW-0862">Zinc</keyword>
<dbReference type="InterPro" id="IPR011611">
    <property type="entry name" value="PfkB_dom"/>
</dbReference>
<evidence type="ECO:0000256" key="3">
    <source>
        <dbReference type="RuleBase" id="RU367103"/>
    </source>
</evidence>
<keyword evidence="7" id="KW-1185">Reference proteome</keyword>
<dbReference type="EMBL" id="CAJNNV010022565">
    <property type="protein sequence ID" value="CAE8608197.1"/>
    <property type="molecule type" value="Genomic_DNA"/>
</dbReference>
<comment type="catalytic activity">
    <reaction evidence="3">
        <text>adenosine(4) in tRNA(His) + S-adenosyl-L-methionine = 2'-O-methyladenosine(4) in tRNA(His) + S-adenosyl-L-homocysteine + H(+)</text>
        <dbReference type="Rhea" id="RHEA:43196"/>
        <dbReference type="Rhea" id="RHEA-COMP:10401"/>
        <dbReference type="Rhea" id="RHEA-COMP:10402"/>
        <dbReference type="ChEBI" id="CHEBI:15378"/>
        <dbReference type="ChEBI" id="CHEBI:57856"/>
        <dbReference type="ChEBI" id="CHEBI:59789"/>
        <dbReference type="ChEBI" id="CHEBI:74411"/>
        <dbReference type="ChEBI" id="CHEBI:74477"/>
        <dbReference type="EC" id="2.1.1.225"/>
    </reaction>
</comment>
<dbReference type="Proteomes" id="UP000654075">
    <property type="component" value="Unassembled WGS sequence"/>
</dbReference>
<keyword evidence="2 3" id="KW-0863">Zinc-finger</keyword>
<keyword evidence="3" id="KW-0479">Metal-binding</keyword>
<dbReference type="GO" id="GO:0008270">
    <property type="term" value="F:zinc ion binding"/>
    <property type="evidence" value="ECO:0007669"/>
    <property type="project" value="UniProtKB-KW"/>
</dbReference>
<keyword evidence="3" id="KW-0819">tRNA processing</keyword>
<feature type="domain" description="C2H2-type" evidence="5">
    <location>
        <begin position="315"/>
        <end position="345"/>
    </location>
</feature>
<dbReference type="UniPathway" id="UPA00378"/>
<dbReference type="Pfam" id="PF02709">
    <property type="entry name" value="Glyco_transf_7C"/>
    <property type="match status" value="1"/>
</dbReference>
<protein>
    <recommendedName>
        <fullName evidence="3">tRNA:m(4)X modification enzyme TRM13</fullName>
        <ecNumber evidence="3">2.1.1.225</ecNumber>
    </recommendedName>
</protein>
<proteinExistence type="inferred from homology"/>
<dbReference type="GO" id="GO:0030488">
    <property type="term" value="P:tRNA methylation"/>
    <property type="evidence" value="ECO:0007669"/>
    <property type="project" value="InterPro"/>
</dbReference>
<keyword evidence="3" id="KW-0489">Methyltransferase</keyword>
<comment type="similarity">
    <text evidence="3">Belongs to the methyltransferase TRM13 family.</text>
</comment>
<dbReference type="InterPro" id="IPR029044">
    <property type="entry name" value="Nucleotide-diphossugar_trans"/>
</dbReference>
<evidence type="ECO:0000313" key="7">
    <source>
        <dbReference type="Proteomes" id="UP000654075"/>
    </source>
</evidence>
<dbReference type="PANTHER" id="PTHR12998:SF0">
    <property type="entry name" value="TRNA:M(4)X MODIFICATION ENZYME TRM13 HOMOLOG"/>
    <property type="match status" value="1"/>
</dbReference>
<name>A0A813F5Y9_POLGL</name>
<evidence type="ECO:0000256" key="2">
    <source>
        <dbReference type="PROSITE-ProRule" id="PRU00042"/>
    </source>
</evidence>
<dbReference type="InterPro" id="IPR039044">
    <property type="entry name" value="Trm13"/>
</dbReference>
<keyword evidence="3" id="KW-0949">S-adenosyl-L-methionine</keyword>
<dbReference type="OrthoDB" id="10038994at2759"/>
<comment type="caution">
    <text evidence="6">The sequence shown here is derived from an EMBL/GenBank/DDBJ whole genome shotgun (WGS) entry which is preliminary data.</text>
</comment>
<dbReference type="EC" id="2.1.1.225" evidence="3"/>
<dbReference type="Gene3D" id="3.90.550.10">
    <property type="entry name" value="Spore Coat Polysaccharide Biosynthesis Protein SpsA, Chain A"/>
    <property type="match status" value="1"/>
</dbReference>
<keyword evidence="1 3" id="KW-0808">Transferase</keyword>
<dbReference type="AlphaFoldDB" id="A0A813F5Y9"/>
<dbReference type="InterPro" id="IPR029056">
    <property type="entry name" value="Ribokinase-like"/>
</dbReference>
<comment type="function">
    <text evidence="3">tRNA methylase which 2'-O-methylates cytidine(4) in tRNA(Pro) and tRNA(Gly)(GCC), and adenosine(4) in tRNA(His).</text>
</comment>
<dbReference type="PROSITE" id="PS50157">
    <property type="entry name" value="ZINC_FINGER_C2H2_2"/>
    <property type="match status" value="1"/>
</dbReference>
<dbReference type="PANTHER" id="PTHR12998">
    <property type="entry name" value="TRNA:M(4)X MODIFICATION ENZYME TRM13 HOMOLOG"/>
    <property type="match status" value="1"/>
</dbReference>
<organism evidence="6 7">
    <name type="scientific">Polarella glacialis</name>
    <name type="common">Dinoflagellate</name>
    <dbReference type="NCBI Taxonomy" id="89957"/>
    <lineage>
        <taxon>Eukaryota</taxon>
        <taxon>Sar</taxon>
        <taxon>Alveolata</taxon>
        <taxon>Dinophyceae</taxon>
        <taxon>Suessiales</taxon>
        <taxon>Suessiaceae</taxon>
        <taxon>Polarella</taxon>
    </lineage>
</organism>
<feature type="region of interest" description="Disordered" evidence="4">
    <location>
        <begin position="779"/>
        <end position="803"/>
    </location>
</feature>
<gene>
    <name evidence="6" type="ORF">PGLA1383_LOCUS26063</name>
</gene>
<dbReference type="GO" id="GO:0016757">
    <property type="term" value="F:glycosyltransferase activity"/>
    <property type="evidence" value="ECO:0007669"/>
    <property type="project" value="InterPro"/>
</dbReference>
<accession>A0A813F5Y9</accession>
<dbReference type="Gene3D" id="3.40.1190.20">
    <property type="match status" value="1"/>
</dbReference>
<evidence type="ECO:0000259" key="5">
    <source>
        <dbReference type="PROSITE" id="PS50157"/>
    </source>
</evidence>
<dbReference type="InterPro" id="IPR027791">
    <property type="entry name" value="Galactosyl_T_C"/>
</dbReference>
<dbReference type="Pfam" id="PF00294">
    <property type="entry name" value="PfkB"/>
    <property type="match status" value="1"/>
</dbReference>
<dbReference type="PRINTS" id="PR02050">
    <property type="entry name" value="B14GALTRFASE"/>
</dbReference>
<dbReference type="GO" id="GO:0005975">
    <property type="term" value="P:carbohydrate metabolic process"/>
    <property type="evidence" value="ECO:0007669"/>
    <property type="project" value="InterPro"/>
</dbReference>
<dbReference type="GO" id="GO:0106050">
    <property type="term" value="F:tRNA 2'-O-methyltransferase activity"/>
    <property type="evidence" value="ECO:0007669"/>
    <property type="project" value="UniProtKB-UniRule"/>
</dbReference>